<evidence type="ECO:0000313" key="2">
    <source>
        <dbReference type="Proteomes" id="UP000001423"/>
    </source>
</evidence>
<dbReference type="KEGG" id="pmt:PMT_2401"/>
<organism evidence="1 2">
    <name type="scientific">Prochlorococcus marinus (strain MIT 9313)</name>
    <dbReference type="NCBI Taxonomy" id="74547"/>
    <lineage>
        <taxon>Bacteria</taxon>
        <taxon>Bacillati</taxon>
        <taxon>Cyanobacteriota</taxon>
        <taxon>Cyanophyceae</taxon>
        <taxon>Synechococcales</taxon>
        <taxon>Prochlorococcaceae</taxon>
        <taxon>Prochlorococcus</taxon>
    </lineage>
</organism>
<proteinExistence type="predicted"/>
<name>B9ER90_PROMM</name>
<dbReference type="Proteomes" id="UP000001423">
    <property type="component" value="Chromosome"/>
</dbReference>
<accession>B9ER90</accession>
<protein>
    <submittedName>
        <fullName evidence="1">Uncharacterized protein</fullName>
    </submittedName>
</protein>
<dbReference type="AlphaFoldDB" id="B9ER90"/>
<keyword evidence="2" id="KW-1185">Reference proteome</keyword>
<evidence type="ECO:0000313" key="1">
    <source>
        <dbReference type="EMBL" id="CAX31919.1"/>
    </source>
</evidence>
<dbReference type="HOGENOM" id="CLU_3102514_0_0_3"/>
<gene>
    <name evidence="1" type="ordered locus">PMT_2401</name>
</gene>
<reference evidence="1 2" key="1">
    <citation type="journal article" date="2003" name="Nature">
        <title>Genome divergence in two Prochlorococcus ecotypes reflects oceanic niche differentiation.</title>
        <authorList>
            <person name="Rocap G."/>
            <person name="Larimer F.W."/>
            <person name="Lamerdin J.E."/>
            <person name="Malfatti S."/>
            <person name="Chain P."/>
            <person name="Ahlgren N.A."/>
            <person name="Arellano A."/>
            <person name="Coleman M."/>
            <person name="Hauser L."/>
            <person name="Hess W.R."/>
            <person name="Johnson Z.I."/>
            <person name="Land M.L."/>
            <person name="Lindell D."/>
            <person name="Post A.F."/>
            <person name="Regala W."/>
            <person name="Shah M."/>
            <person name="Shaw S.L."/>
            <person name="Steglich C."/>
            <person name="Sullivan M.B."/>
            <person name="Ting C.S."/>
            <person name="Tolonen A."/>
            <person name="Webb E.A."/>
            <person name="Zinser E.R."/>
            <person name="Chisholm S.W."/>
        </authorList>
    </citation>
    <scope>NUCLEOTIDE SEQUENCE [LARGE SCALE GENOMIC DNA]</scope>
    <source>
        <strain evidence="2">MIT 9313</strain>
    </source>
</reference>
<dbReference type="EMBL" id="BX548175">
    <property type="protein sequence ID" value="CAX31919.1"/>
    <property type="molecule type" value="Genomic_DNA"/>
</dbReference>
<sequence>MLSQSHADSNFPKIFLMRHIFEVGKGPNQLERHWSEHGCVTAYAIPIRNHSE</sequence>